<gene>
    <name evidence="2" type="ORF">G3A50_02720</name>
</gene>
<protein>
    <submittedName>
        <fullName evidence="2">Uncharacterized protein</fullName>
    </submittedName>
</protein>
<name>A0A6P1YHL5_9HYPH</name>
<sequence>MPPVLNRAEGQAPAALRQAKAPLSVDPRQSASSIEKKAAAAAANAPVGSIAAIESLLGF</sequence>
<dbReference type="AlphaFoldDB" id="A0A6P1YHL5"/>
<evidence type="ECO:0000256" key="1">
    <source>
        <dbReference type="SAM" id="MobiDB-lite"/>
    </source>
</evidence>
<dbReference type="EMBL" id="CP048630">
    <property type="protein sequence ID" value="QIB32739.1"/>
    <property type="molecule type" value="Genomic_DNA"/>
</dbReference>
<feature type="region of interest" description="Disordered" evidence="1">
    <location>
        <begin position="1"/>
        <end position="29"/>
    </location>
</feature>
<keyword evidence="3" id="KW-1185">Reference proteome</keyword>
<organism evidence="2 3">
    <name type="scientific">Ancylobacter pratisalsi</name>
    <dbReference type="NCBI Taxonomy" id="1745854"/>
    <lineage>
        <taxon>Bacteria</taxon>
        <taxon>Pseudomonadati</taxon>
        <taxon>Pseudomonadota</taxon>
        <taxon>Alphaproteobacteria</taxon>
        <taxon>Hyphomicrobiales</taxon>
        <taxon>Xanthobacteraceae</taxon>
        <taxon>Ancylobacter</taxon>
    </lineage>
</organism>
<dbReference type="KEGG" id="apra:G3A50_02720"/>
<dbReference type="Proteomes" id="UP000464751">
    <property type="component" value="Chromosome"/>
</dbReference>
<evidence type="ECO:0000313" key="3">
    <source>
        <dbReference type="Proteomes" id="UP000464751"/>
    </source>
</evidence>
<reference evidence="2 3" key="1">
    <citation type="submission" date="2020-02" db="EMBL/GenBank/DDBJ databases">
        <authorList>
            <person name="Li G."/>
        </authorList>
    </citation>
    <scope>NUCLEOTIDE SEQUENCE [LARGE SCALE GENOMIC DNA]</scope>
    <source>
        <strain evidence="2 3">DSM 102029</strain>
    </source>
</reference>
<proteinExistence type="predicted"/>
<dbReference type="RefSeq" id="WP_163073826.1">
    <property type="nucleotide sequence ID" value="NZ_CP048630.1"/>
</dbReference>
<accession>A0A6P1YHL5</accession>
<evidence type="ECO:0000313" key="2">
    <source>
        <dbReference type="EMBL" id="QIB32739.1"/>
    </source>
</evidence>